<name>A0ACB7STV4_HYAAI</name>
<keyword evidence="2" id="KW-1185">Reference proteome</keyword>
<sequence>MAFNRVASPLFLVFLAAMGSGVAAEEEAPSVLRSMLQAFARQGAAACTPIATTKLTKADKEALVTKHNEYRTKVAGGELASFPKASNMRKLMWHDELAAKAQATADKCDPSKRESGASLDVGGLTGVHQNLGHADLAEKNVDVAKFVGDIIKKWYDGSAKFKPDGLVKYPAATTGEGEDFAQAKAGGAGGSAAGESKAEEGGFTFLSAVGVIGTLLAVGAVIAAVVHMHKAQAAAGAPAAAAAPADGAHPAEEAAAGGSHEAAAGDVPPGEHKEPGAEPEKSAEVHDAPGASQDALAKK</sequence>
<dbReference type="Proteomes" id="UP000821845">
    <property type="component" value="Chromosome 3"/>
</dbReference>
<comment type="caution">
    <text evidence="1">The sequence shown here is derived from an EMBL/GenBank/DDBJ whole genome shotgun (WGS) entry which is preliminary data.</text>
</comment>
<accession>A0ACB7STV4</accession>
<reference evidence="1" key="1">
    <citation type="submission" date="2020-05" db="EMBL/GenBank/DDBJ databases">
        <title>Large-scale comparative analyses of tick genomes elucidate their genetic diversity and vector capacities.</title>
        <authorList>
            <person name="Jia N."/>
            <person name="Wang J."/>
            <person name="Shi W."/>
            <person name="Du L."/>
            <person name="Sun Y."/>
            <person name="Zhan W."/>
            <person name="Jiang J."/>
            <person name="Wang Q."/>
            <person name="Zhang B."/>
            <person name="Ji P."/>
            <person name="Sakyi L.B."/>
            <person name="Cui X."/>
            <person name="Yuan T."/>
            <person name="Jiang B."/>
            <person name="Yang W."/>
            <person name="Lam T.T.-Y."/>
            <person name="Chang Q."/>
            <person name="Ding S."/>
            <person name="Wang X."/>
            <person name="Zhu J."/>
            <person name="Ruan X."/>
            <person name="Zhao L."/>
            <person name="Wei J."/>
            <person name="Que T."/>
            <person name="Du C."/>
            <person name="Cheng J."/>
            <person name="Dai P."/>
            <person name="Han X."/>
            <person name="Huang E."/>
            <person name="Gao Y."/>
            <person name="Liu J."/>
            <person name="Shao H."/>
            <person name="Ye R."/>
            <person name="Li L."/>
            <person name="Wei W."/>
            <person name="Wang X."/>
            <person name="Wang C."/>
            <person name="Yang T."/>
            <person name="Huo Q."/>
            <person name="Li W."/>
            <person name="Guo W."/>
            <person name="Chen H."/>
            <person name="Zhou L."/>
            <person name="Ni X."/>
            <person name="Tian J."/>
            <person name="Zhou Y."/>
            <person name="Sheng Y."/>
            <person name="Liu T."/>
            <person name="Pan Y."/>
            <person name="Xia L."/>
            <person name="Li J."/>
            <person name="Zhao F."/>
            <person name="Cao W."/>
        </authorList>
    </citation>
    <scope>NUCLEOTIDE SEQUENCE</scope>
    <source>
        <strain evidence="1">Hyas-2018</strain>
    </source>
</reference>
<evidence type="ECO:0000313" key="2">
    <source>
        <dbReference type="Proteomes" id="UP000821845"/>
    </source>
</evidence>
<proteinExistence type="predicted"/>
<organism evidence="1 2">
    <name type="scientific">Hyalomma asiaticum</name>
    <name type="common">Tick</name>
    <dbReference type="NCBI Taxonomy" id="266040"/>
    <lineage>
        <taxon>Eukaryota</taxon>
        <taxon>Metazoa</taxon>
        <taxon>Ecdysozoa</taxon>
        <taxon>Arthropoda</taxon>
        <taxon>Chelicerata</taxon>
        <taxon>Arachnida</taxon>
        <taxon>Acari</taxon>
        <taxon>Parasitiformes</taxon>
        <taxon>Ixodida</taxon>
        <taxon>Ixodoidea</taxon>
        <taxon>Ixodidae</taxon>
        <taxon>Hyalomminae</taxon>
        <taxon>Hyalomma</taxon>
    </lineage>
</organism>
<gene>
    <name evidence="1" type="ORF">HPB50_025989</name>
</gene>
<protein>
    <submittedName>
        <fullName evidence="1">Uncharacterized protein</fullName>
    </submittedName>
</protein>
<dbReference type="EMBL" id="CM023483">
    <property type="protein sequence ID" value="KAH6937204.1"/>
    <property type="molecule type" value="Genomic_DNA"/>
</dbReference>
<evidence type="ECO:0000313" key="1">
    <source>
        <dbReference type="EMBL" id="KAH6937204.1"/>
    </source>
</evidence>